<feature type="region of interest" description="Disordered" evidence="2">
    <location>
        <begin position="267"/>
        <end position="325"/>
    </location>
</feature>
<organism evidence="3 4">
    <name type="scientific">Stratiformator vulcanicus</name>
    <dbReference type="NCBI Taxonomy" id="2527980"/>
    <lineage>
        <taxon>Bacteria</taxon>
        <taxon>Pseudomonadati</taxon>
        <taxon>Planctomycetota</taxon>
        <taxon>Planctomycetia</taxon>
        <taxon>Planctomycetales</taxon>
        <taxon>Planctomycetaceae</taxon>
        <taxon>Stratiformator</taxon>
    </lineage>
</organism>
<dbReference type="Proteomes" id="UP000317318">
    <property type="component" value="Chromosome"/>
</dbReference>
<evidence type="ECO:0000256" key="2">
    <source>
        <dbReference type="SAM" id="MobiDB-lite"/>
    </source>
</evidence>
<evidence type="ECO:0000313" key="3">
    <source>
        <dbReference type="EMBL" id="QDT38943.1"/>
    </source>
</evidence>
<dbReference type="KEGG" id="svp:Pan189_33430"/>
<protein>
    <submittedName>
        <fullName evidence="3">Tetratricopeptide repeat protein</fullName>
    </submittedName>
</protein>
<accession>A0A517R548</accession>
<feature type="region of interest" description="Disordered" evidence="2">
    <location>
        <begin position="627"/>
        <end position="660"/>
    </location>
</feature>
<gene>
    <name evidence="3" type="ORF">Pan189_33430</name>
</gene>
<dbReference type="AlphaFoldDB" id="A0A517R548"/>
<dbReference type="EMBL" id="CP036268">
    <property type="protein sequence ID" value="QDT38943.1"/>
    <property type="molecule type" value="Genomic_DNA"/>
</dbReference>
<dbReference type="OrthoDB" id="215821at2"/>
<feature type="compositionally biased region" description="Low complexity" evidence="2">
    <location>
        <begin position="282"/>
        <end position="306"/>
    </location>
</feature>
<dbReference type="RefSeq" id="WP_145365023.1">
    <property type="nucleotide sequence ID" value="NZ_CP036268.1"/>
</dbReference>
<feature type="repeat" description="TPR" evidence="1">
    <location>
        <begin position="190"/>
        <end position="223"/>
    </location>
</feature>
<sequence>MFRSAAITVCALSTAIAIGCQSFSSEANSGIGQLAGRLNPSAQDEPGRDAESLAGMLREAGYSKRADQLLESRDAGKQQVAQAPKSVLPSNSDSESPSPKTVAQLGGAPAISDDSQRDLILPASHEIEATGPDSLSTPQAPSPINSMAKGSNFGAPPAHHRLAVAADLQGDFAAADHHYDAALRERPQDADLLSDIGYSYLLRSDYPASERYLHTALSIEPHHERAAHNLSLLYAKLGDFGRAESVLSAIVSPAEIRTRMAVLRDSLDSSRGASRPENNARALAGSPALSPVSSPSRPRAFAAAPTDTPPAWPHSPQDSFDQSPVVVQRTAARPLDSFEDVQRAMRAERKTAISARQSQHESTTAPLPGDVHPARYQRTRDMTAASDTAPLPIRRTEVDPHDALPLWNPPINDIPQNRESSASVHRPSNSISRADHEEPRHYPQARREHDRSSPHADRSRNHPQPASPSRFAQAGHSVPVTDRGRASTPQRTAMATPRDQSFDYASHAAALIGMEAGPTMFPMIDDEPTPQPGYAMQSEPGYGSHVGGAGYAVPAAYQPESGQAYPVRPGEKINATNRAPVAARDSMLDQMHAHRQMPSGNGAYSPQFGVYSRPPQMVPGHDYIGSAAPVYNSPPPELFRTGDSAERGTTPAERPKRYSY</sequence>
<feature type="region of interest" description="Disordered" evidence="2">
    <location>
        <begin position="127"/>
        <end position="155"/>
    </location>
</feature>
<proteinExistence type="predicted"/>
<dbReference type="Gene3D" id="1.25.40.10">
    <property type="entry name" value="Tetratricopeptide repeat domain"/>
    <property type="match status" value="1"/>
</dbReference>
<feature type="compositionally biased region" description="Polar residues" evidence="2">
    <location>
        <begin position="88"/>
        <end position="101"/>
    </location>
</feature>
<evidence type="ECO:0000313" key="4">
    <source>
        <dbReference type="Proteomes" id="UP000317318"/>
    </source>
</evidence>
<evidence type="ECO:0000256" key="1">
    <source>
        <dbReference type="PROSITE-ProRule" id="PRU00339"/>
    </source>
</evidence>
<feature type="compositionally biased region" description="Polar residues" evidence="2">
    <location>
        <begin position="133"/>
        <end position="149"/>
    </location>
</feature>
<feature type="region of interest" description="Disordered" evidence="2">
    <location>
        <begin position="71"/>
        <end position="115"/>
    </location>
</feature>
<keyword evidence="4" id="KW-1185">Reference proteome</keyword>
<feature type="compositionally biased region" description="Polar residues" evidence="2">
    <location>
        <begin position="414"/>
        <end position="432"/>
    </location>
</feature>
<feature type="compositionally biased region" description="Polar residues" evidence="2">
    <location>
        <begin position="354"/>
        <end position="365"/>
    </location>
</feature>
<dbReference type="SMART" id="SM00028">
    <property type="entry name" value="TPR"/>
    <property type="match status" value="2"/>
</dbReference>
<feature type="region of interest" description="Disordered" evidence="2">
    <location>
        <begin position="400"/>
        <end position="496"/>
    </location>
</feature>
<dbReference type="SUPFAM" id="SSF48452">
    <property type="entry name" value="TPR-like"/>
    <property type="match status" value="1"/>
</dbReference>
<dbReference type="InterPro" id="IPR011990">
    <property type="entry name" value="TPR-like_helical_dom_sf"/>
</dbReference>
<keyword evidence="1" id="KW-0802">TPR repeat</keyword>
<reference evidence="3 4" key="1">
    <citation type="submission" date="2019-02" db="EMBL/GenBank/DDBJ databases">
        <title>Deep-cultivation of Planctomycetes and their phenomic and genomic characterization uncovers novel biology.</title>
        <authorList>
            <person name="Wiegand S."/>
            <person name="Jogler M."/>
            <person name="Boedeker C."/>
            <person name="Pinto D."/>
            <person name="Vollmers J."/>
            <person name="Rivas-Marin E."/>
            <person name="Kohn T."/>
            <person name="Peeters S.H."/>
            <person name="Heuer A."/>
            <person name="Rast P."/>
            <person name="Oberbeckmann S."/>
            <person name="Bunk B."/>
            <person name="Jeske O."/>
            <person name="Meyerdierks A."/>
            <person name="Storesund J.E."/>
            <person name="Kallscheuer N."/>
            <person name="Luecker S."/>
            <person name="Lage O.M."/>
            <person name="Pohl T."/>
            <person name="Merkel B.J."/>
            <person name="Hornburger P."/>
            <person name="Mueller R.-W."/>
            <person name="Bruemmer F."/>
            <person name="Labrenz M."/>
            <person name="Spormann A.M."/>
            <person name="Op den Camp H."/>
            <person name="Overmann J."/>
            <person name="Amann R."/>
            <person name="Jetten M.S.M."/>
            <person name="Mascher T."/>
            <person name="Medema M.H."/>
            <person name="Devos D.P."/>
            <person name="Kaster A.-K."/>
            <person name="Ovreas L."/>
            <person name="Rohde M."/>
            <person name="Galperin M.Y."/>
            <person name="Jogler C."/>
        </authorList>
    </citation>
    <scope>NUCLEOTIDE SEQUENCE [LARGE SCALE GENOMIC DNA]</scope>
    <source>
        <strain evidence="3 4">Pan189</strain>
    </source>
</reference>
<dbReference type="PROSITE" id="PS50005">
    <property type="entry name" value="TPR"/>
    <property type="match status" value="1"/>
</dbReference>
<name>A0A517R548_9PLAN</name>
<feature type="compositionally biased region" description="Basic and acidic residues" evidence="2">
    <location>
        <begin position="433"/>
        <end position="460"/>
    </location>
</feature>
<feature type="region of interest" description="Disordered" evidence="2">
    <location>
        <begin position="347"/>
        <end position="375"/>
    </location>
</feature>
<dbReference type="PROSITE" id="PS51257">
    <property type="entry name" value="PROKAR_LIPOPROTEIN"/>
    <property type="match status" value="1"/>
</dbReference>
<dbReference type="InterPro" id="IPR019734">
    <property type="entry name" value="TPR_rpt"/>
</dbReference>